<organism evidence="11 12">
    <name type="scientific">Ectobacillus funiculus</name>
    <dbReference type="NCBI Taxonomy" id="137993"/>
    <lineage>
        <taxon>Bacteria</taxon>
        <taxon>Bacillati</taxon>
        <taxon>Bacillota</taxon>
        <taxon>Bacilli</taxon>
        <taxon>Bacillales</taxon>
        <taxon>Bacillaceae</taxon>
        <taxon>Ectobacillus</taxon>
    </lineage>
</organism>
<dbReference type="PANTHER" id="PTHR43275:SF1">
    <property type="entry name" value="D-MALATE DEHYDROGENASE [DECARBOXYLATING]"/>
    <property type="match status" value="1"/>
</dbReference>
<evidence type="ECO:0000256" key="9">
    <source>
        <dbReference type="ARBA" id="ARBA00049301"/>
    </source>
</evidence>
<dbReference type="NCBIfam" id="TIGR02089">
    <property type="entry name" value="TTC"/>
    <property type="match status" value="1"/>
</dbReference>
<dbReference type="EC" id="1.1.1.83" evidence="4"/>
<dbReference type="NCBIfam" id="NF006048">
    <property type="entry name" value="PRK08194.1"/>
    <property type="match status" value="1"/>
</dbReference>
<dbReference type="Pfam" id="PF00180">
    <property type="entry name" value="Iso_dh"/>
    <property type="match status" value="1"/>
</dbReference>
<keyword evidence="5" id="KW-0479">Metal-binding</keyword>
<comment type="cofactor">
    <cofactor evidence="2">
        <name>Mg(2+)</name>
        <dbReference type="ChEBI" id="CHEBI:18420"/>
    </cofactor>
</comment>
<evidence type="ECO:0000256" key="2">
    <source>
        <dbReference type="ARBA" id="ARBA00001946"/>
    </source>
</evidence>
<feature type="domain" description="Isopropylmalate dehydrogenase-like" evidence="10">
    <location>
        <begin position="5"/>
        <end position="345"/>
    </location>
</feature>
<evidence type="ECO:0000256" key="6">
    <source>
        <dbReference type="ARBA" id="ARBA00023002"/>
    </source>
</evidence>
<comment type="cofactor">
    <cofactor evidence="1">
        <name>Mn(2+)</name>
        <dbReference type="ChEBI" id="CHEBI:29035"/>
    </cofactor>
</comment>
<name>A0ABV5WI34_9BACI</name>
<evidence type="ECO:0000313" key="11">
    <source>
        <dbReference type="EMBL" id="MFB9760276.1"/>
    </source>
</evidence>
<keyword evidence="6 11" id="KW-0560">Oxidoreductase</keyword>
<keyword evidence="12" id="KW-1185">Reference proteome</keyword>
<dbReference type="Proteomes" id="UP001589609">
    <property type="component" value="Unassembled WGS sequence"/>
</dbReference>
<dbReference type="Gene3D" id="3.40.718.10">
    <property type="entry name" value="Isopropylmalate Dehydrogenase"/>
    <property type="match status" value="1"/>
</dbReference>
<evidence type="ECO:0000313" key="12">
    <source>
        <dbReference type="Proteomes" id="UP001589609"/>
    </source>
</evidence>
<comment type="caution">
    <text evidence="11">The sequence shown here is derived from an EMBL/GenBank/DDBJ whole genome shotgun (WGS) entry which is preliminary data.</text>
</comment>
<evidence type="ECO:0000256" key="5">
    <source>
        <dbReference type="ARBA" id="ARBA00022723"/>
    </source>
</evidence>
<dbReference type="InterPro" id="IPR050501">
    <property type="entry name" value="ICDH/IPMDH"/>
</dbReference>
<dbReference type="InterPro" id="IPR011829">
    <property type="entry name" value="TTC_DH"/>
</dbReference>
<evidence type="ECO:0000256" key="3">
    <source>
        <dbReference type="ARBA" id="ARBA00007769"/>
    </source>
</evidence>
<evidence type="ECO:0000256" key="1">
    <source>
        <dbReference type="ARBA" id="ARBA00001936"/>
    </source>
</evidence>
<comment type="similarity">
    <text evidence="3">Belongs to the isocitrate and isopropylmalate dehydrogenases family.</text>
</comment>
<dbReference type="SUPFAM" id="SSF53659">
    <property type="entry name" value="Isocitrate/Isopropylmalate dehydrogenase-like"/>
    <property type="match status" value="1"/>
</dbReference>
<evidence type="ECO:0000259" key="10">
    <source>
        <dbReference type="SMART" id="SM01329"/>
    </source>
</evidence>
<dbReference type="InterPro" id="IPR024084">
    <property type="entry name" value="IsoPropMal-DH-like_dom"/>
</dbReference>
<accession>A0ABV5WI34</accession>
<dbReference type="PANTHER" id="PTHR43275">
    <property type="entry name" value="D-MALATE DEHYDROGENASE [DECARBOXYLATING]"/>
    <property type="match status" value="1"/>
</dbReference>
<gene>
    <name evidence="11" type="ORF">ACFFMS_18100</name>
</gene>
<evidence type="ECO:0000256" key="4">
    <source>
        <dbReference type="ARBA" id="ARBA00013126"/>
    </source>
</evidence>
<dbReference type="EMBL" id="JBHMAF010000120">
    <property type="protein sequence ID" value="MFB9760276.1"/>
    <property type="molecule type" value="Genomic_DNA"/>
</dbReference>
<evidence type="ECO:0000256" key="8">
    <source>
        <dbReference type="ARBA" id="ARBA00023211"/>
    </source>
</evidence>
<evidence type="ECO:0000256" key="7">
    <source>
        <dbReference type="ARBA" id="ARBA00023027"/>
    </source>
</evidence>
<dbReference type="PROSITE" id="PS00470">
    <property type="entry name" value="IDH_IMDH"/>
    <property type="match status" value="1"/>
</dbReference>
<keyword evidence="8" id="KW-0464">Manganese</keyword>
<keyword evidence="7" id="KW-0520">NAD</keyword>
<dbReference type="GO" id="GO:0009027">
    <property type="term" value="F:tartrate dehydrogenase activity"/>
    <property type="evidence" value="ECO:0007669"/>
    <property type="project" value="UniProtKB-EC"/>
</dbReference>
<reference evidence="11 12" key="1">
    <citation type="submission" date="2024-09" db="EMBL/GenBank/DDBJ databases">
        <authorList>
            <person name="Sun Q."/>
            <person name="Mori K."/>
        </authorList>
    </citation>
    <scope>NUCLEOTIDE SEQUENCE [LARGE SCALE GENOMIC DNA]</scope>
    <source>
        <strain evidence="11 12">JCM 11201</strain>
    </source>
</reference>
<comment type="catalytic activity">
    <reaction evidence="9">
        <text>(R)-malate + NAD(+) = pyruvate + CO2 + NADH</text>
        <dbReference type="Rhea" id="RHEA:18365"/>
        <dbReference type="ChEBI" id="CHEBI:15361"/>
        <dbReference type="ChEBI" id="CHEBI:15588"/>
        <dbReference type="ChEBI" id="CHEBI:16526"/>
        <dbReference type="ChEBI" id="CHEBI:57540"/>
        <dbReference type="ChEBI" id="CHEBI:57945"/>
        <dbReference type="EC" id="1.1.1.83"/>
    </reaction>
</comment>
<dbReference type="RefSeq" id="WP_379950597.1">
    <property type="nucleotide sequence ID" value="NZ_JBHMAF010000120.1"/>
</dbReference>
<dbReference type="InterPro" id="IPR019818">
    <property type="entry name" value="IsoCit/isopropylmalate_DH_CS"/>
</dbReference>
<dbReference type="SMART" id="SM01329">
    <property type="entry name" value="Iso_dh"/>
    <property type="match status" value="1"/>
</dbReference>
<protein>
    <recommendedName>
        <fullName evidence="4">D-malate dehydrogenase (decarboxylating)</fullName>
        <ecNumber evidence="4">1.1.1.83</ecNumber>
    </recommendedName>
</protein>
<sequence length="370" mass="40743">MKTLKIANIPGDGIGKEVVPAATDVLKAISDIHGGLKFEFTNFPWSCEYYLEHGEMMPEDGLERLKDFDSIFLGAVGNLKLVPDHISLWGLLIKIRREFEQVINIRPAKVLDGVRSPLLNPKDFDLIVVRENSEGEYSSVGGKIYQGEDEIAIQNAIFSRKGTERAMRFAFELAAKRRKRVTSATKSNGIYYSMPFWDNVFEDVSKDYPEISTDSQHIDALSAFFVTHPERFDVIVASNLFGDILTDLGAAIMGSVGIAPAANINVNGKYPSMFEPVHGSAPDIVGKGIANPIGQIWTAKMMLDHFGEEELGSTLLDVVESVTRDGFLTPDIGGKHTTKEVTDEIINRLKAVDKKGITSEGASFSKLLQS</sequence>
<proteinExistence type="inferred from homology"/>